<proteinExistence type="predicted"/>
<reference evidence="1" key="1">
    <citation type="journal article" date="2020" name="Cell">
        <title>Large-Scale Comparative Analyses of Tick Genomes Elucidate Their Genetic Diversity and Vector Capacities.</title>
        <authorList>
            <consortium name="Tick Genome and Microbiome Consortium (TIGMIC)"/>
            <person name="Jia N."/>
            <person name="Wang J."/>
            <person name="Shi W."/>
            <person name="Du L."/>
            <person name="Sun Y."/>
            <person name="Zhan W."/>
            <person name="Jiang J.F."/>
            <person name="Wang Q."/>
            <person name="Zhang B."/>
            <person name="Ji P."/>
            <person name="Bell-Sakyi L."/>
            <person name="Cui X.M."/>
            <person name="Yuan T.T."/>
            <person name="Jiang B.G."/>
            <person name="Yang W.F."/>
            <person name="Lam T.T."/>
            <person name="Chang Q.C."/>
            <person name="Ding S.J."/>
            <person name="Wang X.J."/>
            <person name="Zhu J.G."/>
            <person name="Ruan X.D."/>
            <person name="Zhao L."/>
            <person name="Wei J.T."/>
            <person name="Ye R.Z."/>
            <person name="Que T.C."/>
            <person name="Du C.H."/>
            <person name="Zhou Y.H."/>
            <person name="Cheng J.X."/>
            <person name="Dai P.F."/>
            <person name="Guo W.B."/>
            <person name="Han X.H."/>
            <person name="Huang E.J."/>
            <person name="Li L.F."/>
            <person name="Wei W."/>
            <person name="Gao Y.C."/>
            <person name="Liu J.Z."/>
            <person name="Shao H.Z."/>
            <person name="Wang X."/>
            <person name="Wang C.C."/>
            <person name="Yang T.C."/>
            <person name="Huo Q.B."/>
            <person name="Li W."/>
            <person name="Chen H.Y."/>
            <person name="Chen S.E."/>
            <person name="Zhou L.G."/>
            <person name="Ni X.B."/>
            <person name="Tian J.H."/>
            <person name="Sheng Y."/>
            <person name="Liu T."/>
            <person name="Pan Y.S."/>
            <person name="Xia L.Y."/>
            <person name="Li J."/>
            <person name="Zhao F."/>
            <person name="Cao W.C."/>
        </authorList>
    </citation>
    <scope>NUCLEOTIDE SEQUENCE</scope>
    <source>
        <strain evidence="1">Rsan-2018</strain>
    </source>
</reference>
<evidence type="ECO:0000313" key="1">
    <source>
        <dbReference type="EMBL" id="KAH7946681.1"/>
    </source>
</evidence>
<dbReference type="Proteomes" id="UP000821837">
    <property type="component" value="Chromosome 6"/>
</dbReference>
<accession>A0A9D4SRU5</accession>
<name>A0A9D4SRU5_RHISA</name>
<comment type="caution">
    <text evidence="1">The sequence shown here is derived from an EMBL/GenBank/DDBJ whole genome shotgun (WGS) entry which is preliminary data.</text>
</comment>
<sequence>MSVGFMVHSPHRAGGLSVLELSRGSEEVQVKSFERLQRLGSPIVDAVLQGTLDGFRRELKEKKGVSSGIVEATLRPVIVVDFKEKQTFIPDVVVAWDARTETLEAMCAHKRDKYASLLPVIRQRRSSCEVKVLGLAFGGRGPISPSTKQAAKEIGLWEGELAWLAARTLVGSLIGLNRFSKRVLA</sequence>
<evidence type="ECO:0000313" key="2">
    <source>
        <dbReference type="Proteomes" id="UP000821837"/>
    </source>
</evidence>
<keyword evidence="2" id="KW-1185">Reference proteome</keyword>
<reference evidence="1" key="2">
    <citation type="submission" date="2021-09" db="EMBL/GenBank/DDBJ databases">
        <authorList>
            <person name="Jia N."/>
            <person name="Wang J."/>
            <person name="Shi W."/>
            <person name="Du L."/>
            <person name="Sun Y."/>
            <person name="Zhan W."/>
            <person name="Jiang J."/>
            <person name="Wang Q."/>
            <person name="Zhang B."/>
            <person name="Ji P."/>
            <person name="Sakyi L.B."/>
            <person name="Cui X."/>
            <person name="Yuan T."/>
            <person name="Jiang B."/>
            <person name="Yang W."/>
            <person name="Lam T.T.-Y."/>
            <person name="Chang Q."/>
            <person name="Ding S."/>
            <person name="Wang X."/>
            <person name="Zhu J."/>
            <person name="Ruan X."/>
            <person name="Zhao L."/>
            <person name="Wei J."/>
            <person name="Que T."/>
            <person name="Du C."/>
            <person name="Cheng J."/>
            <person name="Dai P."/>
            <person name="Han X."/>
            <person name="Huang E."/>
            <person name="Gao Y."/>
            <person name="Liu J."/>
            <person name="Shao H."/>
            <person name="Ye R."/>
            <person name="Li L."/>
            <person name="Wei W."/>
            <person name="Wang X."/>
            <person name="Wang C."/>
            <person name="Huo Q."/>
            <person name="Li W."/>
            <person name="Guo W."/>
            <person name="Chen H."/>
            <person name="Chen S."/>
            <person name="Zhou L."/>
            <person name="Zhou L."/>
            <person name="Ni X."/>
            <person name="Tian J."/>
            <person name="Zhou Y."/>
            <person name="Sheng Y."/>
            <person name="Liu T."/>
            <person name="Pan Y."/>
            <person name="Xia L."/>
            <person name="Li J."/>
            <person name="Zhao F."/>
            <person name="Cao W."/>
        </authorList>
    </citation>
    <scope>NUCLEOTIDE SEQUENCE</scope>
    <source>
        <strain evidence="1">Rsan-2018</strain>
        <tissue evidence="1">Larvae</tissue>
    </source>
</reference>
<organism evidence="1 2">
    <name type="scientific">Rhipicephalus sanguineus</name>
    <name type="common">Brown dog tick</name>
    <name type="synonym">Ixodes sanguineus</name>
    <dbReference type="NCBI Taxonomy" id="34632"/>
    <lineage>
        <taxon>Eukaryota</taxon>
        <taxon>Metazoa</taxon>
        <taxon>Ecdysozoa</taxon>
        <taxon>Arthropoda</taxon>
        <taxon>Chelicerata</taxon>
        <taxon>Arachnida</taxon>
        <taxon>Acari</taxon>
        <taxon>Parasitiformes</taxon>
        <taxon>Ixodida</taxon>
        <taxon>Ixodoidea</taxon>
        <taxon>Ixodidae</taxon>
        <taxon>Rhipicephalinae</taxon>
        <taxon>Rhipicephalus</taxon>
        <taxon>Rhipicephalus</taxon>
    </lineage>
</organism>
<dbReference type="AlphaFoldDB" id="A0A9D4SRU5"/>
<dbReference type="EMBL" id="JABSTV010001252">
    <property type="protein sequence ID" value="KAH7946681.1"/>
    <property type="molecule type" value="Genomic_DNA"/>
</dbReference>
<gene>
    <name evidence="1" type="ORF">HPB52_003205</name>
</gene>
<protein>
    <submittedName>
        <fullName evidence="1">Uncharacterized protein</fullName>
    </submittedName>
</protein>